<comment type="caution">
    <text evidence="2">The sequence shown here is derived from an EMBL/GenBank/DDBJ whole genome shotgun (WGS) entry which is preliminary data.</text>
</comment>
<evidence type="ECO:0000313" key="3">
    <source>
        <dbReference type="Proteomes" id="UP000732380"/>
    </source>
</evidence>
<protein>
    <submittedName>
        <fullName evidence="2">Uncharacterized protein</fullName>
    </submittedName>
</protein>
<dbReference type="EMBL" id="SRQM01000018">
    <property type="protein sequence ID" value="KAG6122569.1"/>
    <property type="molecule type" value="Genomic_DNA"/>
</dbReference>
<accession>A0A9P7TYC3</accession>
<evidence type="ECO:0000256" key="1">
    <source>
        <dbReference type="SAM" id="MobiDB-lite"/>
    </source>
</evidence>
<evidence type="ECO:0000313" key="2">
    <source>
        <dbReference type="EMBL" id="KAG6122569.1"/>
    </source>
</evidence>
<dbReference type="AlphaFoldDB" id="A0A9P7TYC3"/>
<dbReference type="Proteomes" id="UP000732380">
    <property type="component" value="Unassembled WGS sequence"/>
</dbReference>
<feature type="region of interest" description="Disordered" evidence="1">
    <location>
        <begin position="73"/>
        <end position="98"/>
    </location>
</feature>
<keyword evidence="3" id="KW-1185">Reference proteome</keyword>
<gene>
    <name evidence="2" type="ORF">E4U13_001913</name>
</gene>
<feature type="compositionally biased region" description="Polar residues" evidence="1">
    <location>
        <begin position="84"/>
        <end position="98"/>
    </location>
</feature>
<reference evidence="2 3" key="1">
    <citation type="journal article" date="2020" name="bioRxiv">
        <title>Whole genome comparisons of ergot fungi reveals the divergence and evolution of species within the genus Claviceps are the result of varying mechanisms driving genome evolution and host range expansion.</title>
        <authorList>
            <person name="Wyka S.A."/>
            <person name="Mondo S.J."/>
            <person name="Liu M."/>
            <person name="Dettman J."/>
            <person name="Nalam V."/>
            <person name="Broders K.D."/>
        </authorList>
    </citation>
    <scope>NUCLEOTIDE SEQUENCE [LARGE SCALE GENOMIC DNA]</scope>
    <source>
        <strain evidence="2 3">LM576</strain>
    </source>
</reference>
<proteinExistence type="predicted"/>
<sequence length="374" mass="40925">MLQRCAAAGSQYVRGVKENCGSAAVLKVLENLQGNTRNARSNVTCHYSYRAHLGKPKGSLNRKTIERMKAAGFIEQRPAAASQPRGQGTSRDSSVCASGTTTDNLLNFIEIQPPGESNESPVSIHATPSPCFAMTGGGLLPDFDAANLDAFLVEYNSFTIPHLRCLSNHEAYQTPEDSYLRTVEEFSGASPADMDCVFVGTPSSMSRDYTEVATCRCVREITQQINNVHVASADRSTTGLDDVLHYTREISSCISGLLQCHSCSGQVQVFVLASVVLSLLMELMHPLLDLSTDTSRPRAQIRVGNYDMSGQLGDVLEKVIVRSIITKLRQVMDKFEMKADFLRSETAQAEFLKSEARRLKRGFGRIEEGTATLP</sequence>
<organism evidence="2 3">
    <name type="scientific">Claviceps humidiphila</name>
    <dbReference type="NCBI Taxonomy" id="1294629"/>
    <lineage>
        <taxon>Eukaryota</taxon>
        <taxon>Fungi</taxon>
        <taxon>Dikarya</taxon>
        <taxon>Ascomycota</taxon>
        <taxon>Pezizomycotina</taxon>
        <taxon>Sordariomycetes</taxon>
        <taxon>Hypocreomycetidae</taxon>
        <taxon>Hypocreales</taxon>
        <taxon>Clavicipitaceae</taxon>
        <taxon>Claviceps</taxon>
    </lineage>
</organism>
<name>A0A9P7TYC3_9HYPO</name>